<dbReference type="GO" id="GO:0030077">
    <property type="term" value="C:plasma membrane light-harvesting complex"/>
    <property type="evidence" value="ECO:0007669"/>
    <property type="project" value="InterPro"/>
</dbReference>
<dbReference type="Proteomes" id="UP000255467">
    <property type="component" value="Unassembled WGS sequence"/>
</dbReference>
<dbReference type="EMBL" id="UGRY01000002">
    <property type="protein sequence ID" value="SUA79845.1"/>
    <property type="molecule type" value="Genomic_DNA"/>
</dbReference>
<keyword evidence="3" id="KW-1185">Reference proteome</keyword>
<evidence type="ECO:0000313" key="3">
    <source>
        <dbReference type="Proteomes" id="UP000255467"/>
    </source>
</evidence>
<protein>
    <submittedName>
        <fullName evidence="2">Uncharacterized protein conserved in bacteria</fullName>
    </submittedName>
</protein>
<dbReference type="InterPro" id="IPR027275">
    <property type="entry name" value="PRC-brl_dom"/>
</dbReference>
<reference evidence="2 3" key="1">
    <citation type="submission" date="2018-06" db="EMBL/GenBank/DDBJ databases">
        <authorList>
            <consortium name="Pathogen Informatics"/>
            <person name="Doyle S."/>
        </authorList>
    </citation>
    <scope>NUCLEOTIDE SEQUENCE [LARGE SCALE GENOMIC DNA]</scope>
    <source>
        <strain evidence="2 3">NCTC1934</strain>
    </source>
</reference>
<name>A0A378YRL7_9NOCA</name>
<accession>A0A378YRL7</accession>
<dbReference type="AlphaFoldDB" id="A0A378YRL7"/>
<evidence type="ECO:0000313" key="2">
    <source>
        <dbReference type="EMBL" id="SUA79845.1"/>
    </source>
</evidence>
<dbReference type="STRING" id="1406858.GCA_000710895_04422"/>
<organism evidence="2 3">
    <name type="scientific">Nocardia otitidiscaviarum</name>
    <dbReference type="NCBI Taxonomy" id="1823"/>
    <lineage>
        <taxon>Bacteria</taxon>
        <taxon>Bacillati</taxon>
        <taxon>Actinomycetota</taxon>
        <taxon>Actinomycetes</taxon>
        <taxon>Mycobacteriales</taxon>
        <taxon>Nocardiaceae</taxon>
        <taxon>Nocardia</taxon>
    </lineage>
</organism>
<dbReference type="Gene3D" id="3.90.50.10">
    <property type="entry name" value="Photosynthetic Reaction Center, subunit H, domain 2"/>
    <property type="match status" value="1"/>
</dbReference>
<sequence length="135" mass="15109">MTEQRMPTLIDLDDSPLQLRNAGDDIRGRTVFDRRGHEIGDVDGLIIDESERQVRLLRVGSGGVLGIGKTERLIPAEAIARIEDDTVHIDRTREAVASSTPYDPPMVDAYAYYERVYGDYGYAPFWAPGAVPRYP</sequence>
<proteinExistence type="predicted"/>
<dbReference type="Pfam" id="PF05239">
    <property type="entry name" value="PRC"/>
    <property type="match status" value="1"/>
</dbReference>
<dbReference type="OrthoDB" id="3712018at2"/>
<evidence type="ECO:0000259" key="1">
    <source>
        <dbReference type="Pfam" id="PF05239"/>
    </source>
</evidence>
<dbReference type="InterPro" id="IPR014747">
    <property type="entry name" value="Bac_photo_RC_H_C"/>
</dbReference>
<dbReference type="SUPFAM" id="SSF50346">
    <property type="entry name" value="PRC-barrel domain"/>
    <property type="match status" value="1"/>
</dbReference>
<feature type="domain" description="PRC-barrel" evidence="1">
    <location>
        <begin position="23"/>
        <end position="95"/>
    </location>
</feature>
<dbReference type="InterPro" id="IPR011033">
    <property type="entry name" value="PRC_barrel-like_sf"/>
</dbReference>
<dbReference type="RefSeq" id="WP_039815696.1">
    <property type="nucleotide sequence ID" value="NZ_UGRY01000002.1"/>
</dbReference>
<gene>
    <name evidence="2" type="ORF">NCTC1934_03992</name>
</gene>
<dbReference type="GO" id="GO:0019684">
    <property type="term" value="P:photosynthesis, light reaction"/>
    <property type="evidence" value="ECO:0007669"/>
    <property type="project" value="InterPro"/>
</dbReference>